<evidence type="ECO:0000256" key="1">
    <source>
        <dbReference type="ARBA" id="ARBA00004141"/>
    </source>
</evidence>
<dbReference type="PANTHER" id="PTHR43791:SF97">
    <property type="entry name" value="ALLANTOATE TRANSPORTER, PUTATIVE (AFU_ORTHOLOGUE AFUA_1G14700)-RELATED"/>
    <property type="match status" value="1"/>
</dbReference>
<dbReference type="FunFam" id="1.20.1250.20:FF:000064">
    <property type="entry name" value="MFS allantoate transporter"/>
    <property type="match status" value="1"/>
</dbReference>
<comment type="subcellular location">
    <subcellularLocation>
        <location evidence="1">Membrane</location>
        <topology evidence="1">Multi-pass membrane protein</topology>
    </subcellularLocation>
</comment>
<evidence type="ECO:0000256" key="2">
    <source>
        <dbReference type="ARBA" id="ARBA00022448"/>
    </source>
</evidence>
<proteinExistence type="inferred from homology"/>
<dbReference type="PROSITE" id="PS50850">
    <property type="entry name" value="MFS"/>
    <property type="match status" value="1"/>
</dbReference>
<dbReference type="InterPro" id="IPR020846">
    <property type="entry name" value="MFS_dom"/>
</dbReference>
<gene>
    <name evidence="7" type="ORF">PoMZ_06323</name>
</gene>
<evidence type="ECO:0000256" key="6">
    <source>
        <dbReference type="ARBA" id="ARBA00037968"/>
    </source>
</evidence>
<keyword evidence="4" id="KW-1133">Transmembrane helix</keyword>
<name>A0A4P7NQH9_PYROR</name>
<keyword evidence="5" id="KW-0472">Membrane</keyword>
<dbReference type="PANTHER" id="PTHR43791">
    <property type="entry name" value="PERMEASE-RELATED"/>
    <property type="match status" value="1"/>
</dbReference>
<evidence type="ECO:0000256" key="4">
    <source>
        <dbReference type="ARBA" id="ARBA00022989"/>
    </source>
</evidence>
<dbReference type="Proteomes" id="UP000294847">
    <property type="component" value="Chromosome 6"/>
</dbReference>
<dbReference type="GO" id="GO:0016020">
    <property type="term" value="C:membrane"/>
    <property type="evidence" value="ECO:0007669"/>
    <property type="project" value="UniProtKB-SubCell"/>
</dbReference>
<keyword evidence="3" id="KW-0812">Transmembrane</keyword>
<dbReference type="Gene3D" id="1.20.1250.20">
    <property type="entry name" value="MFS general substrate transporter like domains"/>
    <property type="match status" value="2"/>
</dbReference>
<dbReference type="InterPro" id="IPR036259">
    <property type="entry name" value="MFS_trans_sf"/>
</dbReference>
<evidence type="ECO:0000256" key="3">
    <source>
        <dbReference type="ARBA" id="ARBA00022692"/>
    </source>
</evidence>
<dbReference type="SUPFAM" id="SSF103473">
    <property type="entry name" value="MFS general substrate transporter"/>
    <property type="match status" value="1"/>
</dbReference>
<evidence type="ECO:0000256" key="5">
    <source>
        <dbReference type="ARBA" id="ARBA00023136"/>
    </source>
</evidence>
<dbReference type="EMBL" id="CP034209">
    <property type="protein sequence ID" value="QBZ64625.1"/>
    <property type="molecule type" value="Genomic_DNA"/>
</dbReference>
<evidence type="ECO:0000313" key="7">
    <source>
        <dbReference type="EMBL" id="QBZ64625.1"/>
    </source>
</evidence>
<evidence type="ECO:0000313" key="8">
    <source>
        <dbReference type="Proteomes" id="UP000294847"/>
    </source>
</evidence>
<comment type="similarity">
    <text evidence="6">Belongs to the major facilitator superfamily. Allantoate permease family.</text>
</comment>
<dbReference type="InterPro" id="IPR011701">
    <property type="entry name" value="MFS"/>
</dbReference>
<accession>A0A4P7NQH9</accession>
<dbReference type="Pfam" id="PF07690">
    <property type="entry name" value="MFS_1"/>
    <property type="match status" value="1"/>
</dbReference>
<sequence length="491" mass="54855">MASKEDNAAMDDTTRALKFLHAGGDEPMDEEARKRLVRKLDLRLMPLLCITYALQSIDRTTLSYAAVFGVREDLGLTSSEFSWAGALLYVGYLFWEFPTNLMLQKLPISRVMAATVVLWGAVLMCHGAAVDFSGLAAARTFLGAFEASINPGTMLLFSMYYERREQPLRMGLWVGSAGIGYIVAGIVTFGVGHIQSLLQSWRILFLFWGAITVAWGAVVFVFLPGSPLTTRFLNEQERIMVVSRAKTNGTGMDNKHFKWKQFWEAVMDLKTWLLFVFAVASNTPNGGLTVFQGLVIQGMGFSRLQTTLIQMPSGGVQFVLCVLACFFASHYPNCRLIIMIVCLVPFLAGVLGLWLIPEWNRYGRLACLWISFAYTATWTLSMSVATANTAGHTKKITTNAMLIIGYCLGNFVGPFFFRADEAPRYTLGVAMMLVCVGLQILCLLGILALLWSRNRSRREEHAPTVANEQQGYERSLSDETDLQNKYFKYVY</sequence>
<reference evidence="7 8" key="1">
    <citation type="journal article" date="2019" name="Mol. Biol. Evol.">
        <title>Blast fungal genomes show frequent chromosomal changes, gene gains and losses, and effector gene turnover.</title>
        <authorList>
            <person name="Gomez Luciano L.B."/>
            <person name="Jason Tsai I."/>
            <person name="Chuma I."/>
            <person name="Tosa Y."/>
            <person name="Chen Y.H."/>
            <person name="Li J.Y."/>
            <person name="Li M.Y."/>
            <person name="Jade Lu M.Y."/>
            <person name="Nakayashiki H."/>
            <person name="Li W.H."/>
        </authorList>
    </citation>
    <scope>NUCLEOTIDE SEQUENCE [LARGE SCALE GENOMIC DNA]</scope>
    <source>
        <strain evidence="7">MZ5-1-6</strain>
    </source>
</reference>
<dbReference type="AlphaFoldDB" id="A0A4P7NQH9"/>
<protein>
    <submittedName>
        <fullName evidence="7">Uncharacterized protein</fullName>
    </submittedName>
</protein>
<organism evidence="7 8">
    <name type="scientific">Pyricularia oryzae</name>
    <name type="common">Rice blast fungus</name>
    <name type="synonym">Magnaporthe oryzae</name>
    <dbReference type="NCBI Taxonomy" id="318829"/>
    <lineage>
        <taxon>Eukaryota</taxon>
        <taxon>Fungi</taxon>
        <taxon>Dikarya</taxon>
        <taxon>Ascomycota</taxon>
        <taxon>Pezizomycotina</taxon>
        <taxon>Sordariomycetes</taxon>
        <taxon>Sordariomycetidae</taxon>
        <taxon>Magnaporthales</taxon>
        <taxon>Pyriculariaceae</taxon>
        <taxon>Pyricularia</taxon>
    </lineage>
</organism>
<dbReference type="GO" id="GO:0022857">
    <property type="term" value="F:transmembrane transporter activity"/>
    <property type="evidence" value="ECO:0007669"/>
    <property type="project" value="InterPro"/>
</dbReference>
<keyword evidence="2" id="KW-0813">Transport</keyword>